<dbReference type="GeneID" id="8382286"/>
<dbReference type="GO" id="GO:0042597">
    <property type="term" value="C:periplasmic space"/>
    <property type="evidence" value="ECO:0007669"/>
    <property type="project" value="InterPro"/>
</dbReference>
<evidence type="ECO:0000256" key="1">
    <source>
        <dbReference type="ARBA" id="ARBA00022448"/>
    </source>
</evidence>
<dbReference type="EMBL" id="CP001687">
    <property type="protein sequence ID" value="ACV10215.1"/>
    <property type="molecule type" value="Genomic_DNA"/>
</dbReference>
<evidence type="ECO:0000256" key="6">
    <source>
        <dbReference type="SAM" id="Phobius"/>
    </source>
</evidence>
<keyword evidence="3" id="KW-0479">Metal-binding</keyword>
<dbReference type="STRING" id="519442.Huta_0026"/>
<keyword evidence="6" id="KW-0472">Membrane</keyword>
<dbReference type="InterPro" id="IPR017838">
    <property type="entry name" value="DMSO_Rdtase_II_haem_b-bd_su"/>
</dbReference>
<proteinExistence type="predicted"/>
<keyword evidence="4" id="KW-0249">Electron transport</keyword>
<dbReference type="Pfam" id="PF09459">
    <property type="entry name" value="EB_dh"/>
    <property type="match status" value="1"/>
</dbReference>
<gene>
    <name evidence="8" type="ordered locus">Huta_0026</name>
</gene>
<evidence type="ECO:0000256" key="4">
    <source>
        <dbReference type="ARBA" id="ARBA00022982"/>
    </source>
</evidence>
<evidence type="ECO:0000259" key="7">
    <source>
        <dbReference type="SMART" id="SM00887"/>
    </source>
</evidence>
<evidence type="ECO:0000256" key="5">
    <source>
        <dbReference type="ARBA" id="ARBA00023004"/>
    </source>
</evidence>
<dbReference type="RefSeq" id="WP_012795092.1">
    <property type="nucleotide sequence ID" value="NC_013158.1"/>
</dbReference>
<evidence type="ECO:0000256" key="3">
    <source>
        <dbReference type="ARBA" id="ARBA00022723"/>
    </source>
</evidence>
<dbReference type="Proteomes" id="UP000002071">
    <property type="component" value="Chromosome"/>
</dbReference>
<dbReference type="eggNOG" id="arCOG04198">
    <property type="taxonomic scope" value="Archaea"/>
</dbReference>
<evidence type="ECO:0000256" key="2">
    <source>
        <dbReference type="ARBA" id="ARBA00022617"/>
    </source>
</evidence>
<evidence type="ECO:0000313" key="8">
    <source>
        <dbReference type="EMBL" id="ACV10215.1"/>
    </source>
</evidence>
<dbReference type="SMART" id="SM00887">
    <property type="entry name" value="EB_dh"/>
    <property type="match status" value="1"/>
</dbReference>
<dbReference type="GO" id="GO:0046872">
    <property type="term" value="F:metal ion binding"/>
    <property type="evidence" value="ECO:0007669"/>
    <property type="project" value="UniProtKB-KW"/>
</dbReference>
<keyword evidence="5" id="KW-0408">Iron</keyword>
<reference evidence="8 9" key="1">
    <citation type="journal article" date="2009" name="Stand. Genomic Sci.">
        <title>Complete genome sequence of Halorhabdus utahensis type strain (AX-2).</title>
        <authorList>
            <person name="Anderson I."/>
            <person name="Tindall B.J."/>
            <person name="Pomrenke H."/>
            <person name="Goker M."/>
            <person name="Lapidus A."/>
            <person name="Nolan M."/>
            <person name="Copeland A."/>
            <person name="Glavina Del Rio T."/>
            <person name="Chen F."/>
            <person name="Tice H."/>
            <person name="Cheng J.F."/>
            <person name="Lucas S."/>
            <person name="Chertkov O."/>
            <person name="Bruce D."/>
            <person name="Brettin T."/>
            <person name="Detter J.C."/>
            <person name="Han C."/>
            <person name="Goodwin L."/>
            <person name="Land M."/>
            <person name="Hauser L."/>
            <person name="Chang Y.J."/>
            <person name="Jeffries C.D."/>
            <person name="Pitluck S."/>
            <person name="Pati A."/>
            <person name="Mavromatis K."/>
            <person name="Ivanova N."/>
            <person name="Ovchinnikova G."/>
            <person name="Chen A."/>
            <person name="Palaniappan K."/>
            <person name="Chain P."/>
            <person name="Rohde M."/>
            <person name="Bristow J."/>
            <person name="Eisen J.A."/>
            <person name="Markowitz V."/>
            <person name="Hugenholtz P."/>
            <person name="Kyrpides N.C."/>
            <person name="Klenk H.P."/>
        </authorList>
    </citation>
    <scope>NUCLEOTIDE SEQUENCE [LARGE SCALE GENOMIC DNA]</scope>
    <source>
        <strain evidence="9">DSM 12940 / JCM 11049 / AX-2</strain>
    </source>
</reference>
<keyword evidence="6" id="KW-0812">Transmembrane</keyword>
<accession>C7NNI7</accession>
<dbReference type="GO" id="GO:0020037">
    <property type="term" value="F:heme binding"/>
    <property type="evidence" value="ECO:0007669"/>
    <property type="project" value="InterPro"/>
</dbReference>
<dbReference type="HOGENOM" id="CLU_982137_0_0_2"/>
<dbReference type="InterPro" id="IPR019020">
    <property type="entry name" value="Cyt-c552/DMSO_Rdtase_haem-bd"/>
</dbReference>
<dbReference type="KEGG" id="hut:Huta_0026"/>
<keyword evidence="6" id="KW-1133">Transmembrane helix</keyword>
<evidence type="ECO:0000313" key="9">
    <source>
        <dbReference type="Proteomes" id="UP000002071"/>
    </source>
</evidence>
<keyword evidence="1" id="KW-0813">Transport</keyword>
<dbReference type="NCBIfam" id="TIGR03477">
    <property type="entry name" value="DMSO_red_II_gam"/>
    <property type="match status" value="1"/>
</dbReference>
<dbReference type="CDD" id="cd09623">
    <property type="entry name" value="DOMON_EBDH"/>
    <property type="match status" value="1"/>
</dbReference>
<protein>
    <submittedName>
        <fullName evidence="8">DMSO reductase family type II enzyme, heme b subunit</fullName>
    </submittedName>
</protein>
<keyword evidence="2" id="KW-0349">Heme</keyword>
<organism evidence="8 9">
    <name type="scientific">Halorhabdus utahensis (strain DSM 12940 / JCM 11049 / AX-2)</name>
    <dbReference type="NCBI Taxonomy" id="519442"/>
    <lineage>
        <taxon>Archaea</taxon>
        <taxon>Methanobacteriati</taxon>
        <taxon>Methanobacteriota</taxon>
        <taxon>Stenosarchaea group</taxon>
        <taxon>Halobacteria</taxon>
        <taxon>Halobacteriales</taxon>
        <taxon>Haloarculaceae</taxon>
        <taxon>Halorhabdus</taxon>
    </lineage>
</organism>
<feature type="domain" description="Cytochrome c-552/DMSO reductase-like haem-binding" evidence="7">
    <location>
        <begin position="54"/>
        <end position="232"/>
    </location>
</feature>
<keyword evidence="9" id="KW-1185">Reference proteome</keyword>
<name>C7NNI7_HALUD</name>
<dbReference type="AlphaFoldDB" id="C7NNI7"/>
<dbReference type="Gene3D" id="2.60.40.1190">
    <property type="match status" value="1"/>
</dbReference>
<sequence>MTDITHGKRPLLVAGLLAGLLVASAALAPLIADARPAREIPVENVDQSLSDPGAEGWSDVPAATIPLASAPSGVPNADDTTVREVEVAAATTAEQLFVRLRWADRSADRSAGTPRAFADMAAIQFPVNATTQPAIAMGSASNLVNVWQWSAAGNSQELLAGGPGTTTVFEQPEMSTAATRSTVGDGEGWSVVFARDLNATVQNRTQLAADADISVALGVWDGQNSERAGQKAVSEWYYFPFGPEDGGAPFQTILWAVAAGAIALVIAVTALSVRQARQEGESG</sequence>
<feature type="transmembrane region" description="Helical" evidence="6">
    <location>
        <begin position="253"/>
        <end position="273"/>
    </location>
</feature>